<name>A0A4Y2J4S3_ARAVE</name>
<sequence length="96" mass="11148">MDVIPLRLGYLAKFMSQEKVGYLLMTKSTRSTKALEIRSLAELLYRAVLDFLKDFQGNLVQICDLKENLQYPSQLQLEIHCLSMHLPTSIKDYYFG</sequence>
<gene>
    <name evidence="1" type="ORF">AVEN_168242_1</name>
</gene>
<dbReference type="Proteomes" id="UP000499080">
    <property type="component" value="Unassembled WGS sequence"/>
</dbReference>
<organism evidence="1 2">
    <name type="scientific">Araneus ventricosus</name>
    <name type="common">Orbweaver spider</name>
    <name type="synonym">Epeira ventricosa</name>
    <dbReference type="NCBI Taxonomy" id="182803"/>
    <lineage>
        <taxon>Eukaryota</taxon>
        <taxon>Metazoa</taxon>
        <taxon>Ecdysozoa</taxon>
        <taxon>Arthropoda</taxon>
        <taxon>Chelicerata</taxon>
        <taxon>Arachnida</taxon>
        <taxon>Araneae</taxon>
        <taxon>Araneomorphae</taxon>
        <taxon>Entelegynae</taxon>
        <taxon>Araneoidea</taxon>
        <taxon>Araneidae</taxon>
        <taxon>Araneus</taxon>
    </lineage>
</organism>
<accession>A0A4Y2J4S3</accession>
<keyword evidence="2" id="KW-1185">Reference proteome</keyword>
<comment type="caution">
    <text evidence="1">The sequence shown here is derived from an EMBL/GenBank/DDBJ whole genome shotgun (WGS) entry which is preliminary data.</text>
</comment>
<protein>
    <submittedName>
        <fullName evidence="1">Uncharacterized protein</fullName>
    </submittedName>
</protein>
<reference evidence="1 2" key="1">
    <citation type="journal article" date="2019" name="Sci. Rep.">
        <title>Orb-weaving spider Araneus ventricosus genome elucidates the spidroin gene catalogue.</title>
        <authorList>
            <person name="Kono N."/>
            <person name="Nakamura H."/>
            <person name="Ohtoshi R."/>
            <person name="Moran D.A.P."/>
            <person name="Shinohara A."/>
            <person name="Yoshida Y."/>
            <person name="Fujiwara M."/>
            <person name="Mori M."/>
            <person name="Tomita M."/>
            <person name="Arakawa K."/>
        </authorList>
    </citation>
    <scope>NUCLEOTIDE SEQUENCE [LARGE SCALE GENOMIC DNA]</scope>
</reference>
<dbReference type="EMBL" id="BGPR01003198">
    <property type="protein sequence ID" value="GBM84934.1"/>
    <property type="molecule type" value="Genomic_DNA"/>
</dbReference>
<evidence type="ECO:0000313" key="1">
    <source>
        <dbReference type="EMBL" id="GBM84934.1"/>
    </source>
</evidence>
<evidence type="ECO:0000313" key="2">
    <source>
        <dbReference type="Proteomes" id="UP000499080"/>
    </source>
</evidence>
<proteinExistence type="predicted"/>
<dbReference type="AlphaFoldDB" id="A0A4Y2J4S3"/>